<dbReference type="SMART" id="SM00267">
    <property type="entry name" value="GGDEF"/>
    <property type="match status" value="1"/>
</dbReference>
<comment type="catalytic activity">
    <reaction evidence="2">
        <text>2 GTP = 3',3'-c-di-GMP + 2 diphosphate</text>
        <dbReference type="Rhea" id="RHEA:24898"/>
        <dbReference type="ChEBI" id="CHEBI:33019"/>
        <dbReference type="ChEBI" id="CHEBI:37565"/>
        <dbReference type="ChEBI" id="CHEBI:58805"/>
        <dbReference type="EC" id="2.7.7.65"/>
    </reaction>
</comment>
<accession>A0ABV9JG18</accession>
<dbReference type="EC" id="2.7.7.65" evidence="1"/>
<dbReference type="InterPro" id="IPR029787">
    <property type="entry name" value="Nucleotide_cyclase"/>
</dbReference>
<dbReference type="CDD" id="cd01949">
    <property type="entry name" value="GGDEF"/>
    <property type="match status" value="1"/>
</dbReference>
<evidence type="ECO:0000313" key="7">
    <source>
        <dbReference type="Proteomes" id="UP001595962"/>
    </source>
</evidence>
<dbReference type="InterPro" id="IPR043128">
    <property type="entry name" value="Rev_trsase/Diguanyl_cyclase"/>
</dbReference>
<keyword evidence="7" id="KW-1185">Reference proteome</keyword>
<evidence type="ECO:0000256" key="2">
    <source>
        <dbReference type="ARBA" id="ARBA00034247"/>
    </source>
</evidence>
<evidence type="ECO:0000256" key="3">
    <source>
        <dbReference type="SAM" id="Coils"/>
    </source>
</evidence>
<dbReference type="Pfam" id="PF00990">
    <property type="entry name" value="GGDEF"/>
    <property type="match status" value="1"/>
</dbReference>
<dbReference type="PANTHER" id="PTHR45138:SF9">
    <property type="entry name" value="DIGUANYLATE CYCLASE DGCM-RELATED"/>
    <property type="match status" value="1"/>
</dbReference>
<evidence type="ECO:0000256" key="1">
    <source>
        <dbReference type="ARBA" id="ARBA00012528"/>
    </source>
</evidence>
<proteinExistence type="predicted"/>
<dbReference type="EMBL" id="JBHSGB010000001">
    <property type="protein sequence ID" value="MFC4653655.1"/>
    <property type="molecule type" value="Genomic_DNA"/>
</dbReference>
<dbReference type="RefSeq" id="WP_377331102.1">
    <property type="nucleotide sequence ID" value="NZ_JBHSGB010000001.1"/>
</dbReference>
<protein>
    <recommendedName>
        <fullName evidence="1">diguanylate cyclase</fullName>
        <ecNumber evidence="1">2.7.7.65</ecNumber>
    </recommendedName>
</protein>
<comment type="caution">
    <text evidence="6">The sequence shown here is derived from an EMBL/GenBank/DDBJ whole genome shotgun (WGS) entry which is preliminary data.</text>
</comment>
<name>A0ABV9JG18_9GAMM</name>
<dbReference type="Proteomes" id="UP001595962">
    <property type="component" value="Unassembled WGS sequence"/>
</dbReference>
<evidence type="ECO:0000313" key="6">
    <source>
        <dbReference type="EMBL" id="MFC4653655.1"/>
    </source>
</evidence>
<dbReference type="PROSITE" id="PS50887">
    <property type="entry name" value="GGDEF"/>
    <property type="match status" value="1"/>
</dbReference>
<organism evidence="6 7">
    <name type="scientific">Rheinheimera marina</name>
    <dbReference type="NCBI Taxonomy" id="1774958"/>
    <lineage>
        <taxon>Bacteria</taxon>
        <taxon>Pseudomonadati</taxon>
        <taxon>Pseudomonadota</taxon>
        <taxon>Gammaproteobacteria</taxon>
        <taxon>Chromatiales</taxon>
        <taxon>Chromatiaceae</taxon>
        <taxon>Rheinheimera</taxon>
    </lineage>
</organism>
<dbReference type="InterPro" id="IPR050469">
    <property type="entry name" value="Diguanylate_Cyclase"/>
</dbReference>
<keyword evidence="4" id="KW-1133">Transmembrane helix</keyword>
<keyword evidence="3" id="KW-0175">Coiled coil</keyword>
<sequence length="258" mass="29406">MGYEWISQQWQGMLAGFAFAGVLIALLAWALFVWQQRRWQQNVADELEEKIQQRTLELQITLNELADKNRQLEQQNTLDALTGIRNRAFFDQKLIAELKRCRRERSYLSLLMIDIDHFKAINDQHGHLVGDAVIQQVAQCIQSHLKRSSDHLCRYGGEEFALILPNTNSEGAMQLAELVRQDLASSQVNYQQLALLIHASIGCYTAIPEPQQTSSDFIQAADAALYQAKHTGRNKVVCSELSQHEIAEQEPESDDQDQ</sequence>
<feature type="coiled-coil region" evidence="3">
    <location>
        <begin position="44"/>
        <end position="78"/>
    </location>
</feature>
<feature type="transmembrane region" description="Helical" evidence="4">
    <location>
        <begin position="12"/>
        <end position="34"/>
    </location>
</feature>
<dbReference type="SUPFAM" id="SSF55073">
    <property type="entry name" value="Nucleotide cyclase"/>
    <property type="match status" value="1"/>
</dbReference>
<evidence type="ECO:0000259" key="5">
    <source>
        <dbReference type="PROSITE" id="PS50887"/>
    </source>
</evidence>
<gene>
    <name evidence="6" type="ORF">ACFO3I_01320</name>
</gene>
<dbReference type="PANTHER" id="PTHR45138">
    <property type="entry name" value="REGULATORY COMPONENTS OF SENSORY TRANSDUCTION SYSTEM"/>
    <property type="match status" value="1"/>
</dbReference>
<keyword evidence="4" id="KW-0812">Transmembrane</keyword>
<dbReference type="NCBIfam" id="TIGR00254">
    <property type="entry name" value="GGDEF"/>
    <property type="match status" value="1"/>
</dbReference>
<evidence type="ECO:0000256" key="4">
    <source>
        <dbReference type="SAM" id="Phobius"/>
    </source>
</evidence>
<feature type="domain" description="GGDEF" evidence="5">
    <location>
        <begin position="106"/>
        <end position="241"/>
    </location>
</feature>
<keyword evidence="4" id="KW-0472">Membrane</keyword>
<dbReference type="InterPro" id="IPR000160">
    <property type="entry name" value="GGDEF_dom"/>
</dbReference>
<reference evidence="7" key="1">
    <citation type="journal article" date="2019" name="Int. J. Syst. Evol. Microbiol.">
        <title>The Global Catalogue of Microorganisms (GCM) 10K type strain sequencing project: providing services to taxonomists for standard genome sequencing and annotation.</title>
        <authorList>
            <consortium name="The Broad Institute Genomics Platform"/>
            <consortium name="The Broad Institute Genome Sequencing Center for Infectious Disease"/>
            <person name="Wu L."/>
            <person name="Ma J."/>
        </authorList>
    </citation>
    <scope>NUCLEOTIDE SEQUENCE [LARGE SCALE GENOMIC DNA]</scope>
    <source>
        <strain evidence="7">DT28</strain>
    </source>
</reference>
<dbReference type="Gene3D" id="3.30.70.270">
    <property type="match status" value="1"/>
</dbReference>